<feature type="coiled-coil region" evidence="1">
    <location>
        <begin position="209"/>
        <end position="243"/>
    </location>
</feature>
<dbReference type="InterPro" id="IPR038729">
    <property type="entry name" value="Rad50/SbcC_AAA"/>
</dbReference>
<feature type="coiled-coil region" evidence="1">
    <location>
        <begin position="593"/>
        <end position="620"/>
    </location>
</feature>
<dbReference type="GO" id="GO:0016887">
    <property type="term" value="F:ATP hydrolysis activity"/>
    <property type="evidence" value="ECO:0007669"/>
    <property type="project" value="InterPro"/>
</dbReference>
<dbReference type="PANTHER" id="PTHR32114">
    <property type="entry name" value="ABC TRANSPORTER ABCH.3"/>
    <property type="match status" value="1"/>
</dbReference>
<dbReference type="InterPro" id="IPR027417">
    <property type="entry name" value="P-loop_NTPase"/>
</dbReference>
<evidence type="ECO:0000256" key="1">
    <source>
        <dbReference type="SAM" id="Coils"/>
    </source>
</evidence>
<evidence type="ECO:0000259" key="2">
    <source>
        <dbReference type="Pfam" id="PF13476"/>
    </source>
</evidence>
<keyword evidence="1" id="KW-0175">Coiled coil</keyword>
<dbReference type="GO" id="GO:0006302">
    <property type="term" value="P:double-strand break repair"/>
    <property type="evidence" value="ECO:0007669"/>
    <property type="project" value="InterPro"/>
</dbReference>
<feature type="coiled-coil region" evidence="1">
    <location>
        <begin position="483"/>
        <end position="548"/>
    </location>
</feature>
<organism evidence="3">
    <name type="scientific">Deinococcus sp. VB142</name>
    <dbReference type="NCBI Taxonomy" id="3112952"/>
    <lineage>
        <taxon>Bacteria</taxon>
        <taxon>Thermotogati</taxon>
        <taxon>Deinococcota</taxon>
        <taxon>Deinococci</taxon>
        <taxon>Deinococcales</taxon>
        <taxon>Deinococcaceae</taxon>
        <taxon>Deinococcus</taxon>
    </lineage>
</organism>
<protein>
    <submittedName>
        <fullName evidence="3">SMC family ATPase</fullName>
    </submittedName>
</protein>
<feature type="domain" description="Rad50/SbcC-type AAA" evidence="2">
    <location>
        <begin position="6"/>
        <end position="223"/>
    </location>
</feature>
<dbReference type="AlphaFoldDB" id="A0AAU6Q532"/>
<dbReference type="PANTHER" id="PTHR32114:SF2">
    <property type="entry name" value="ABC TRANSPORTER ABCH.3"/>
    <property type="match status" value="1"/>
</dbReference>
<dbReference type="Gene3D" id="3.40.50.300">
    <property type="entry name" value="P-loop containing nucleotide triphosphate hydrolases"/>
    <property type="match status" value="2"/>
</dbReference>
<proteinExistence type="predicted"/>
<dbReference type="Pfam" id="PF13558">
    <property type="entry name" value="SbcC_Walker_B"/>
    <property type="match status" value="1"/>
</dbReference>
<accession>A0AAU6Q532</accession>
<gene>
    <name evidence="3" type="ORF">WDJ50_03890</name>
</gene>
<dbReference type="Pfam" id="PF13476">
    <property type="entry name" value="AAA_23"/>
    <property type="match status" value="1"/>
</dbReference>
<reference evidence="3" key="1">
    <citation type="submission" date="2024-03" db="EMBL/GenBank/DDBJ databases">
        <title>Deinococcus weizhi sp. nov., isolated from human skin.</title>
        <authorList>
            <person name="Wei Z."/>
            <person name="Tian F."/>
            <person name="Yang C."/>
            <person name="Xin L.T."/>
            <person name="Wen Z.J."/>
            <person name="Lan K.C."/>
            <person name="Yu L."/>
            <person name="Zhe W."/>
            <person name="Dan F.D."/>
            <person name="Jun W."/>
            <person name="Rui Z."/>
            <person name="Yong X.J."/>
            <person name="Ting Y."/>
            <person name="Wei X."/>
            <person name="Xu Z.G."/>
            <person name="Xin Z."/>
            <person name="Dong F.G."/>
            <person name="Ni X.M."/>
            <person name="Zheng M.G."/>
            <person name="Chun Y."/>
            <person name="Qian W.X."/>
        </authorList>
    </citation>
    <scope>NUCLEOTIDE SEQUENCE</scope>
    <source>
        <strain evidence="3">VB142</strain>
    </source>
</reference>
<dbReference type="SUPFAM" id="SSF52540">
    <property type="entry name" value="P-loop containing nucleoside triphosphate hydrolases"/>
    <property type="match status" value="1"/>
</dbReference>
<dbReference type="EMBL" id="CP149782">
    <property type="protein sequence ID" value="WYF45276.1"/>
    <property type="molecule type" value="Genomic_DNA"/>
</dbReference>
<feature type="coiled-coil region" evidence="1">
    <location>
        <begin position="290"/>
        <end position="400"/>
    </location>
</feature>
<dbReference type="RefSeq" id="WP_339096481.1">
    <property type="nucleotide sequence ID" value="NZ_CP149782.1"/>
</dbReference>
<name>A0AAU6Q532_9DEIO</name>
<sequence length="909" mass="99815">MKPLHLTLSGFTAFRQHTDLDFGDLDLFALVGPTGSGKSSLLDAMTFALYGETARLGATGLDALISQGERGLSVSLTFEAGGQTYRASRTRGRKQAENEVRFERLDPDGEWTGLNTGSQKEIGKRIEDAVGLDFDTFTRCVMLPQGQFAALLHGKAKQRQELLGELMGLGHVQNMQTFAGEQVKDLKHQSASLNTVLTSEYAGVSEEAAAELRAQREQTDSEAERLVQQREELAARQLHLREQEKVWRSREDTARRLQMQEGRSEGVRQGAERARRARQVAGVLPLLDAAERARIAAERQNRERAAAESQLAQAQAAAAQAAAALERAQAQESRLPELEERAQALREAEADAARLKRAGGTVQITHPQPLPWDEDAFEVARDAAQKLERIQRDREQLGRRRVSLNVLKDTQTREHAELLKLSDEKVRVEREGKAARTASQAAEKALADARIRFGIVAYRPHLHEGEPCPLCLQVVEQVPPSETVDMRALERRAEEAREELENRLERHRQLTPQIAVLTRTTEARALEISDLEEQIRAEEDDLSARESHLPGDPTSDLQRLLASLAARVRQAGADPARARRDVLAEVQAIRQGVQDTQAALARAQGDVAAAQATAQAAQRTATEREADHHRAAESLQAALSALNLSAEAARSAGMPEGEIAALEEASRKHEAEIAQLRAALSDLERQLGEEPFDPAQLAQVSRDLTASDAALKTAREQAGRLAEQERAMRERLTRKAEIEVQAAAAAQRLDTWQTLSGALRVNEFQQFLLAEVEAQLLTGAGILLFDISDGRYRLTLEKGEYAVQDLWNAGELRAVKTLSGGETFLASLALAIALSDYLAGNKVLGALFLDEGFGTLDPQALEAVATALENLRTQGRMVGIVTHVESLSERLPNRLVVTKSMAGSQVMRM</sequence>
<feature type="coiled-coil region" evidence="1">
    <location>
        <begin position="659"/>
        <end position="686"/>
    </location>
</feature>
<evidence type="ECO:0000313" key="3">
    <source>
        <dbReference type="EMBL" id="WYF45276.1"/>
    </source>
</evidence>